<dbReference type="Proteomes" id="UP000825890">
    <property type="component" value="Unassembled WGS sequence"/>
</dbReference>
<dbReference type="OrthoDB" id="3648100at2759"/>
<evidence type="ECO:0000313" key="2">
    <source>
        <dbReference type="EMBL" id="GIZ37630.1"/>
    </source>
</evidence>
<organism evidence="2 3">
    <name type="scientific">Cercospora kikuchii</name>
    <dbReference type="NCBI Taxonomy" id="84275"/>
    <lineage>
        <taxon>Eukaryota</taxon>
        <taxon>Fungi</taxon>
        <taxon>Dikarya</taxon>
        <taxon>Ascomycota</taxon>
        <taxon>Pezizomycotina</taxon>
        <taxon>Dothideomycetes</taxon>
        <taxon>Dothideomycetidae</taxon>
        <taxon>Mycosphaerellales</taxon>
        <taxon>Mycosphaerellaceae</taxon>
        <taxon>Cercospora</taxon>
    </lineage>
</organism>
<sequence>MMNTDDLIRGFGSLGLSAQQSSNGAATDGDHTQPFATYPRRHPHHEITYKFPALDLLQDAASQVLIPEPANIDYRTQPDTSKHHLNQSPSQYCLAMDPNAVQDNLSAAETSDRAAAFLAVLDALTAYEGHSIFSIATYSQDGNMQYVVRLQCNINGKQNLYDDEFDEAGFATLLSARRPWIELLGDIVYRASAQSYIAAEISMLAQDVRLYTQDANRWRHRWGSGRKGTASIRLMMREREVHVQQTDNGAYVLNLACGHSVRTTADELQNLQDDCRTRLRCADCDDQAAWESLDGEVEQFEAVILSTRALLGILIATSRSFELPDVIVPTIMQHAHCEETFTALEIICAWLAKQEDMITIVPEALRAGLEKMCMNGLRKDCDLQQTATVPTPPGWTQFLHLWLSRAINFLIYRRCSCSDGERHAGVHWHHDDNLIWWNDPRQTHTADLYGSGQEGDVSDMIMS</sequence>
<dbReference type="GeneID" id="68286648"/>
<name>A0A9P3CCR2_9PEZI</name>
<gene>
    <name evidence="2" type="ORF">CKM354_000107300</name>
</gene>
<protein>
    <submittedName>
        <fullName evidence="2">Uncharacterized protein</fullName>
    </submittedName>
</protein>
<accession>A0A9P3CCR2</accession>
<dbReference type="RefSeq" id="XP_044652117.1">
    <property type="nucleotide sequence ID" value="XM_044796182.1"/>
</dbReference>
<comment type="caution">
    <text evidence="2">The sequence shown here is derived from an EMBL/GenBank/DDBJ whole genome shotgun (WGS) entry which is preliminary data.</text>
</comment>
<keyword evidence="3" id="KW-1185">Reference proteome</keyword>
<evidence type="ECO:0000313" key="3">
    <source>
        <dbReference type="Proteomes" id="UP000825890"/>
    </source>
</evidence>
<evidence type="ECO:0000256" key="1">
    <source>
        <dbReference type="SAM" id="MobiDB-lite"/>
    </source>
</evidence>
<feature type="region of interest" description="Disordered" evidence="1">
    <location>
        <begin position="18"/>
        <end position="41"/>
    </location>
</feature>
<proteinExistence type="predicted"/>
<dbReference type="EMBL" id="BOLY01000001">
    <property type="protein sequence ID" value="GIZ37630.1"/>
    <property type="molecule type" value="Genomic_DNA"/>
</dbReference>
<dbReference type="AlphaFoldDB" id="A0A9P3CCR2"/>
<reference evidence="2 3" key="1">
    <citation type="submission" date="2021-01" db="EMBL/GenBank/DDBJ databases">
        <title>Cercospora kikuchii MAFF 305040 whole genome shotgun sequence.</title>
        <authorList>
            <person name="Kashiwa T."/>
            <person name="Suzuki T."/>
        </authorList>
    </citation>
    <scope>NUCLEOTIDE SEQUENCE [LARGE SCALE GENOMIC DNA]</scope>
    <source>
        <strain evidence="2 3">MAFF 305040</strain>
    </source>
</reference>